<dbReference type="Proteomes" id="UP000001075">
    <property type="component" value="Unassembled WGS sequence"/>
</dbReference>
<dbReference type="AlphaFoldDB" id="G3I626"/>
<organism evidence="2 3">
    <name type="scientific">Cricetulus griseus</name>
    <name type="common">Chinese hamster</name>
    <name type="synonym">Cricetulus barabensis griseus</name>
    <dbReference type="NCBI Taxonomy" id="10029"/>
    <lineage>
        <taxon>Eukaryota</taxon>
        <taxon>Metazoa</taxon>
        <taxon>Chordata</taxon>
        <taxon>Craniata</taxon>
        <taxon>Vertebrata</taxon>
        <taxon>Euteleostomi</taxon>
        <taxon>Mammalia</taxon>
        <taxon>Eutheria</taxon>
        <taxon>Euarchontoglires</taxon>
        <taxon>Glires</taxon>
        <taxon>Rodentia</taxon>
        <taxon>Myomorpha</taxon>
        <taxon>Muroidea</taxon>
        <taxon>Cricetidae</taxon>
        <taxon>Cricetinae</taxon>
        <taxon>Cricetulus</taxon>
    </lineage>
</organism>
<evidence type="ECO:0000313" key="3">
    <source>
        <dbReference type="Proteomes" id="UP000001075"/>
    </source>
</evidence>
<evidence type="ECO:0000313" key="2">
    <source>
        <dbReference type="EMBL" id="EGW07807.1"/>
    </source>
</evidence>
<dbReference type="EMBL" id="JH001338">
    <property type="protein sequence ID" value="EGW07807.1"/>
    <property type="molecule type" value="Genomic_DNA"/>
</dbReference>
<protein>
    <submittedName>
        <fullName evidence="2">Uncharacterized protein</fullName>
    </submittedName>
</protein>
<accession>G3I626</accession>
<sequence>MGHDKVKAKRVSQGQSSSVKSPNKGHRATRLSVCKADLASIPSNRFALCPG</sequence>
<feature type="compositionally biased region" description="Polar residues" evidence="1">
    <location>
        <begin position="12"/>
        <end position="21"/>
    </location>
</feature>
<dbReference type="InParanoid" id="G3I626"/>
<name>G3I626_CRIGR</name>
<gene>
    <name evidence="2" type="ORF">I79_018937</name>
</gene>
<feature type="compositionally biased region" description="Basic residues" evidence="1">
    <location>
        <begin position="1"/>
        <end position="10"/>
    </location>
</feature>
<feature type="region of interest" description="Disordered" evidence="1">
    <location>
        <begin position="1"/>
        <end position="29"/>
    </location>
</feature>
<proteinExistence type="predicted"/>
<reference evidence="3" key="1">
    <citation type="journal article" date="2011" name="Nat. Biotechnol.">
        <title>The genomic sequence of the Chinese hamster ovary (CHO)-K1 cell line.</title>
        <authorList>
            <person name="Xu X."/>
            <person name="Nagarajan H."/>
            <person name="Lewis N.E."/>
            <person name="Pan S."/>
            <person name="Cai Z."/>
            <person name="Liu X."/>
            <person name="Chen W."/>
            <person name="Xie M."/>
            <person name="Wang W."/>
            <person name="Hammond S."/>
            <person name="Andersen M.R."/>
            <person name="Neff N."/>
            <person name="Passarelli B."/>
            <person name="Koh W."/>
            <person name="Fan H.C."/>
            <person name="Wang J."/>
            <person name="Gui Y."/>
            <person name="Lee K.H."/>
            <person name="Betenbaugh M.J."/>
            <person name="Quake S.R."/>
            <person name="Famili I."/>
            <person name="Palsson B.O."/>
            <person name="Wang J."/>
        </authorList>
    </citation>
    <scope>NUCLEOTIDE SEQUENCE [LARGE SCALE GENOMIC DNA]</scope>
    <source>
        <strain evidence="3">CHO K1 cell line</strain>
    </source>
</reference>
<evidence type="ECO:0000256" key="1">
    <source>
        <dbReference type="SAM" id="MobiDB-lite"/>
    </source>
</evidence>